<evidence type="ECO:0000313" key="5">
    <source>
        <dbReference type="Ensembl" id="ENSSDAP00000005687.1"/>
    </source>
</evidence>
<dbReference type="FunFam" id="3.30.70.1230:FF:000017">
    <property type="entry name" value="Adenylate cyclase type 10"/>
    <property type="match status" value="1"/>
</dbReference>
<evidence type="ECO:0000313" key="6">
    <source>
        <dbReference type="Proteomes" id="UP000694422"/>
    </source>
</evidence>
<reference evidence="5" key="1">
    <citation type="submission" date="2025-08" db="UniProtKB">
        <authorList>
            <consortium name="Ensembl"/>
        </authorList>
    </citation>
    <scope>IDENTIFICATION</scope>
</reference>
<dbReference type="GO" id="GO:0004016">
    <property type="term" value="F:adenylate cyclase activity"/>
    <property type="evidence" value="ECO:0007669"/>
    <property type="project" value="TreeGrafter"/>
</dbReference>
<dbReference type="Proteomes" id="UP000694422">
    <property type="component" value="Unplaced"/>
</dbReference>
<dbReference type="SUPFAM" id="SSF55073">
    <property type="entry name" value="Nucleotide cyclase"/>
    <property type="match status" value="2"/>
</dbReference>
<sequence>MGTRREELQDRTIVRIAAHLPDLIVYGDYSQERPSVDYFDGVLMFVDISGKLLMFGGDILKFAGDALLALWKVERKQLKNIITVVIKCSLEIHGLFEAQEVEEGLDVRVKIGLAAGHISMLVFGDDTRNYFLVIGQAVDDVRLAQNMARMNDVILSPNCWQLCDRNMIEIERIPDQRAVKLNFGKPKPGRTWVSLGQGTRASLAKSTPPPALLDFLRLACILDSDPKLEMSLQKYVMENILKQIDDKQLGGYLSELRPVTIVFVNLMFKEQDKPEVIGTAIQDACVHITSVLKVFRGQINKVFMFDKGCSFLCVFGFPGEKAPDEFSHALESAVDIFDFCSQVHKIHTVSIGVASGVVFCGIVGHTVRHEYTACLGWHTSSATEMRATLPVFFFFFKGSLKKKNFFFFFLQGWGRSQGLVHARQALHH</sequence>
<keyword evidence="3" id="KW-0456">Lyase</keyword>
<dbReference type="PANTHER" id="PTHR16305">
    <property type="entry name" value="TESTICULAR SOLUBLE ADENYLYL CYCLASE"/>
    <property type="match status" value="1"/>
</dbReference>
<dbReference type="GO" id="GO:0005524">
    <property type="term" value="F:ATP binding"/>
    <property type="evidence" value="ECO:0007669"/>
    <property type="project" value="UniProtKB-KW"/>
</dbReference>
<dbReference type="Ensembl" id="ENSSDAT00000006506.1">
    <property type="protein sequence ID" value="ENSSDAP00000005687.1"/>
    <property type="gene ID" value="ENSSDAG00000005123.1"/>
</dbReference>
<feature type="domain" description="Guanylate cyclase" evidence="4">
    <location>
        <begin position="308"/>
        <end position="386"/>
    </location>
</feature>
<dbReference type="PANTHER" id="PTHR16305:SF32">
    <property type="entry name" value="ADENYLATE CYCLASE TYPE 10"/>
    <property type="match status" value="1"/>
</dbReference>
<dbReference type="PROSITE" id="PS50125">
    <property type="entry name" value="GUANYLATE_CYCLASE_2"/>
    <property type="match status" value="1"/>
</dbReference>
<dbReference type="GO" id="GO:0009190">
    <property type="term" value="P:cyclic nucleotide biosynthetic process"/>
    <property type="evidence" value="ECO:0007669"/>
    <property type="project" value="InterPro"/>
</dbReference>
<name>A0A8C9PA75_SPEDA</name>
<reference evidence="5" key="2">
    <citation type="submission" date="2025-09" db="UniProtKB">
        <authorList>
            <consortium name="Ensembl"/>
        </authorList>
    </citation>
    <scope>IDENTIFICATION</scope>
</reference>
<accession>A0A8C9PA75</accession>
<evidence type="ECO:0000256" key="2">
    <source>
        <dbReference type="ARBA" id="ARBA00022840"/>
    </source>
</evidence>
<dbReference type="AlphaFoldDB" id="A0A8C9PA75"/>
<dbReference type="FunFam" id="3.30.70.1230:FF:000021">
    <property type="entry name" value="Adenylate cyclase type 10"/>
    <property type="match status" value="1"/>
</dbReference>
<protein>
    <submittedName>
        <fullName evidence="5">Adenylate cyclase 10</fullName>
    </submittedName>
</protein>
<proteinExistence type="predicted"/>
<evidence type="ECO:0000256" key="1">
    <source>
        <dbReference type="ARBA" id="ARBA00022741"/>
    </source>
</evidence>
<keyword evidence="1" id="KW-0547">Nucleotide-binding</keyword>
<dbReference type="Gene3D" id="3.30.70.1230">
    <property type="entry name" value="Nucleotide cyclase"/>
    <property type="match status" value="2"/>
</dbReference>
<organism evidence="5 6">
    <name type="scientific">Spermophilus dauricus</name>
    <name type="common">Daurian ground squirrel</name>
    <dbReference type="NCBI Taxonomy" id="99837"/>
    <lineage>
        <taxon>Eukaryota</taxon>
        <taxon>Metazoa</taxon>
        <taxon>Chordata</taxon>
        <taxon>Craniata</taxon>
        <taxon>Vertebrata</taxon>
        <taxon>Euteleostomi</taxon>
        <taxon>Mammalia</taxon>
        <taxon>Eutheria</taxon>
        <taxon>Euarchontoglires</taxon>
        <taxon>Glires</taxon>
        <taxon>Rodentia</taxon>
        <taxon>Sciuromorpha</taxon>
        <taxon>Sciuridae</taxon>
        <taxon>Xerinae</taxon>
        <taxon>Marmotini</taxon>
        <taxon>Spermophilus</taxon>
    </lineage>
</organism>
<evidence type="ECO:0000259" key="4">
    <source>
        <dbReference type="PROSITE" id="PS50125"/>
    </source>
</evidence>
<keyword evidence="2" id="KW-0067">ATP-binding</keyword>
<dbReference type="GO" id="GO:0005737">
    <property type="term" value="C:cytoplasm"/>
    <property type="evidence" value="ECO:0007669"/>
    <property type="project" value="TreeGrafter"/>
</dbReference>
<dbReference type="InterPro" id="IPR001054">
    <property type="entry name" value="A/G_cyclase"/>
</dbReference>
<dbReference type="GO" id="GO:0035556">
    <property type="term" value="P:intracellular signal transduction"/>
    <property type="evidence" value="ECO:0007669"/>
    <property type="project" value="InterPro"/>
</dbReference>
<dbReference type="InterPro" id="IPR029787">
    <property type="entry name" value="Nucleotide_cyclase"/>
</dbReference>
<evidence type="ECO:0000256" key="3">
    <source>
        <dbReference type="ARBA" id="ARBA00023239"/>
    </source>
</evidence>
<keyword evidence="6" id="KW-1185">Reference proteome</keyword>